<dbReference type="PANTHER" id="PTHR43118:SF1">
    <property type="entry name" value="RHAMNOGALACTURONAN LYASE (EUROFUNG)"/>
    <property type="match status" value="1"/>
</dbReference>
<sequence length="758" mass="79829">MSYLQLPPATIMFARRRRTAVLAAGVAAATLAAGLVALPAASAAAVRFEAESAPATCAGVVESNHAGYSGSGFCNGDNTVGAAAQFTVTGSEAGTATIAIRYANGATAGRAADVVVNGAVAHPGVAFEPTGAWSTWSTKTLTVPVNAGANTIRVSPTTAAGLANIDYLDFEAGGGNPPGEGRQVEDLNRGLVSVRSGSGNLVSWRLFGYEPASTAFNVYRGTTKLNATPITNSTNYLDSGAASDASYTVRAVVNGTEQAASEPSLRFTGGNYLDVPISRPGTSYTAGDASVGDADGDGQLEIFLKWDPSNQKDNAQSGITSNVYLDAYRLNGQRLWRIDLGRNIRAGAHYTQFQVYDYDGDGRAELAVKTGDGTVSGTGQVIGNGSALHRNSDGYIITGPEYLTMFNGLTGAAMSTVAFEPARGNICDWGDCKGNRGDRFLAGTAYLDGQRPSVIMGRGYYEKSAIAAWDFRDGRLTRRWKFDSSSAGRQWTGRGTHSLSIADVDGNGTDEVIYGGMTINANGTGRYTTNFYAHGDALHVSDFVPSRPGQEIWQIHEQSSGAAATLRDGNSGAVIMQKNNTCNCEGPARGVAGDVYAGNAGAEFWGKGTGLTNLFNSSGGSVGRAPASANFLAWWDGDPVRELLDGNHVDKYGPSADTRLMTGSGAHSINGTKATPALSGDLFGDWREEVILPRDDNAALRIYATTAQTDRRIYTLLHDPQYRVAIAWQNTSYNQPPHPSFFLGNGMSTPPQPKIHVR</sequence>
<dbReference type="InterPro" id="IPR028994">
    <property type="entry name" value="Integrin_alpha_N"/>
</dbReference>
<feature type="signal peptide" evidence="1">
    <location>
        <begin position="1"/>
        <end position="23"/>
    </location>
</feature>
<protein>
    <submittedName>
        <fullName evidence="3">Carbohydrate-binding protein</fullName>
    </submittedName>
</protein>
<dbReference type="PROSITE" id="PS51318">
    <property type="entry name" value="TAT"/>
    <property type="match status" value="1"/>
</dbReference>
<dbReference type="SUPFAM" id="SSF69318">
    <property type="entry name" value="Integrin alpha N-terminal domain"/>
    <property type="match status" value="1"/>
</dbReference>
<gene>
    <name evidence="3" type="ORF">ACFFGN_27505</name>
</gene>
<feature type="domain" description="CBM6" evidence="2">
    <location>
        <begin position="46"/>
        <end position="171"/>
    </location>
</feature>
<dbReference type="InterPro" id="IPR008979">
    <property type="entry name" value="Galactose-bd-like_sf"/>
</dbReference>
<dbReference type="Gene3D" id="2.60.120.260">
    <property type="entry name" value="Galactose-binding domain-like"/>
    <property type="match status" value="1"/>
</dbReference>
<keyword evidence="4" id="KW-1185">Reference proteome</keyword>
<dbReference type="CDD" id="cd04082">
    <property type="entry name" value="CBM35_pectate_lyase-like"/>
    <property type="match status" value="1"/>
</dbReference>
<dbReference type="SUPFAM" id="SSF49785">
    <property type="entry name" value="Galactose-binding domain-like"/>
    <property type="match status" value="1"/>
</dbReference>
<evidence type="ECO:0000313" key="4">
    <source>
        <dbReference type="Proteomes" id="UP001589890"/>
    </source>
</evidence>
<evidence type="ECO:0000256" key="1">
    <source>
        <dbReference type="SAM" id="SignalP"/>
    </source>
</evidence>
<dbReference type="RefSeq" id="WP_380053073.1">
    <property type="nucleotide sequence ID" value="NZ_JBHLTC010000036.1"/>
</dbReference>
<proteinExistence type="predicted"/>
<feature type="chain" id="PRO_5046044553" evidence="1">
    <location>
        <begin position="24"/>
        <end position="758"/>
    </location>
</feature>
<name>A0ABV6QT97_9ACTN</name>
<dbReference type="PROSITE" id="PS51175">
    <property type="entry name" value="CBM6"/>
    <property type="match status" value="1"/>
</dbReference>
<dbReference type="Proteomes" id="UP001589890">
    <property type="component" value="Unassembled WGS sequence"/>
</dbReference>
<dbReference type="InterPro" id="IPR049366">
    <property type="entry name" value="RGL11_C"/>
</dbReference>
<dbReference type="InterPro" id="IPR005084">
    <property type="entry name" value="CBM6"/>
</dbReference>
<keyword evidence="1" id="KW-0732">Signal</keyword>
<evidence type="ECO:0000259" key="2">
    <source>
        <dbReference type="PROSITE" id="PS51175"/>
    </source>
</evidence>
<dbReference type="InterPro" id="IPR041624">
    <property type="entry name" value="RGI_lyase"/>
</dbReference>
<dbReference type="Gene3D" id="2.60.40.10">
    <property type="entry name" value="Immunoglobulins"/>
    <property type="match status" value="1"/>
</dbReference>
<dbReference type="InterPro" id="IPR034641">
    <property type="entry name" value="RGL11"/>
</dbReference>
<accession>A0ABV6QT97</accession>
<dbReference type="CDD" id="cd10318">
    <property type="entry name" value="RGL11"/>
    <property type="match status" value="1"/>
</dbReference>
<reference evidence="3 4" key="1">
    <citation type="submission" date="2024-09" db="EMBL/GenBank/DDBJ databases">
        <authorList>
            <person name="Sun Q."/>
            <person name="Mori K."/>
        </authorList>
    </citation>
    <scope>NUCLEOTIDE SEQUENCE [LARGE SCALE GENOMIC DNA]</scope>
    <source>
        <strain evidence="3 4">CGMCC 1.15906</strain>
    </source>
</reference>
<dbReference type="Pfam" id="PF18370">
    <property type="entry name" value="RGI_lyase"/>
    <property type="match status" value="1"/>
</dbReference>
<dbReference type="InterPro" id="IPR013783">
    <property type="entry name" value="Ig-like_fold"/>
</dbReference>
<evidence type="ECO:0000313" key="3">
    <source>
        <dbReference type="EMBL" id="MFC0627852.1"/>
    </source>
</evidence>
<dbReference type="Pfam" id="PF03422">
    <property type="entry name" value="CBM_6"/>
    <property type="match status" value="1"/>
</dbReference>
<dbReference type="Pfam" id="PF21348">
    <property type="entry name" value="RGL11_C"/>
    <property type="match status" value="1"/>
</dbReference>
<organism evidence="3 4">
    <name type="scientific">Kribbella deserti</name>
    <dbReference type="NCBI Taxonomy" id="1926257"/>
    <lineage>
        <taxon>Bacteria</taxon>
        <taxon>Bacillati</taxon>
        <taxon>Actinomycetota</taxon>
        <taxon>Actinomycetes</taxon>
        <taxon>Propionibacteriales</taxon>
        <taxon>Kribbellaceae</taxon>
        <taxon>Kribbella</taxon>
    </lineage>
</organism>
<comment type="caution">
    <text evidence="3">The sequence shown here is derived from an EMBL/GenBank/DDBJ whole genome shotgun (WGS) entry which is preliminary data.</text>
</comment>
<dbReference type="PANTHER" id="PTHR43118">
    <property type="entry name" value="RHAMNOGALACTURONAN LYASE (EUROFUNG)"/>
    <property type="match status" value="1"/>
</dbReference>
<dbReference type="InterPro" id="IPR006311">
    <property type="entry name" value="TAT_signal"/>
</dbReference>
<dbReference type="EMBL" id="JBHLTC010000036">
    <property type="protein sequence ID" value="MFC0627852.1"/>
    <property type="molecule type" value="Genomic_DNA"/>
</dbReference>